<evidence type="ECO:0000313" key="1">
    <source>
        <dbReference type="EMBL" id="CCC97215.1"/>
    </source>
</evidence>
<sequence length="82" mass="9048">MASSSVLVSYYASWLVLEKAMRASLYEAAFAALARLGGPLARVPSHPVRPLRAPVGWPRPSRTAGWTLTPFTRWTTRRPSPP</sequence>
<keyword evidence="2" id="KW-1185">Reference proteome</keyword>
<evidence type="ECO:0000313" key="2">
    <source>
        <dbReference type="Proteomes" id="UP000007319"/>
    </source>
</evidence>
<gene>
    <name evidence="1" type="ORF">AZOBR_40384</name>
</gene>
<protein>
    <submittedName>
        <fullName evidence="1">Uncharacterized protein</fullName>
    </submittedName>
</protein>
<name>A0A9P1JPF1_9PROT</name>
<accession>A0A9P1JPF1</accession>
<proteinExistence type="predicted"/>
<dbReference type="Proteomes" id="UP000007319">
    <property type="component" value="Chromosome"/>
</dbReference>
<reference evidence="1 2" key="1">
    <citation type="journal article" date="2011" name="PLoS Genet.">
        <title>Azospirillum genomes reveal transition of bacteria from aquatic to terrestrial environments.</title>
        <authorList>
            <person name="Wisniewski-Dye F."/>
            <person name="Borziak K."/>
            <person name="Khalsa-Moyers G."/>
            <person name="Alexandre G."/>
            <person name="Sukharnikov L.O."/>
            <person name="Wuichet K."/>
            <person name="Hurst G.B."/>
            <person name="McDonald W.H."/>
            <person name="Robertson J.S."/>
            <person name="Barbe V."/>
            <person name="Calteau A."/>
            <person name="Rouy Z."/>
            <person name="Mangenot S."/>
            <person name="Prigent-Combaret C."/>
            <person name="Normand P."/>
            <person name="Boyer M."/>
            <person name="Siguier P."/>
            <person name="Dessaux Y."/>
            <person name="Elmerich C."/>
            <person name="Condemine G."/>
            <person name="Krishnen G."/>
            <person name="Kennedy I."/>
            <person name="Paterson A.H."/>
            <person name="Gonzalez V."/>
            <person name="Mavingui P."/>
            <person name="Zhulin I.B."/>
        </authorList>
    </citation>
    <scope>NUCLEOTIDE SEQUENCE [LARGE SCALE GENOMIC DNA]</scope>
    <source>
        <strain evidence="1 2">Sp245</strain>
    </source>
</reference>
<dbReference type="AlphaFoldDB" id="A0A9P1JPF1"/>
<organism evidence="1 2">
    <name type="scientific">Azospirillum baldaniorum</name>
    <dbReference type="NCBI Taxonomy" id="1064539"/>
    <lineage>
        <taxon>Bacteria</taxon>
        <taxon>Pseudomonadati</taxon>
        <taxon>Pseudomonadota</taxon>
        <taxon>Alphaproteobacteria</taxon>
        <taxon>Rhodospirillales</taxon>
        <taxon>Azospirillaceae</taxon>
        <taxon>Azospirillum</taxon>
    </lineage>
</organism>
<dbReference type="KEGG" id="abs:AZOBR_40384"/>
<dbReference type="EMBL" id="HE577327">
    <property type="protein sequence ID" value="CCC97215.1"/>
    <property type="molecule type" value="Genomic_DNA"/>
</dbReference>